<name>A0ABW0GUF1_9HYPH</name>
<gene>
    <name evidence="1" type="ORF">ACFPLB_02630</name>
</gene>
<sequence>MRPHLKISSAEWAANSDGMLITRKGAGTAISAVRSQALGPFKAARAPIRRNMVSFPDRWGW</sequence>
<evidence type="ECO:0000313" key="1">
    <source>
        <dbReference type="EMBL" id="MFC5384855.1"/>
    </source>
</evidence>
<comment type="caution">
    <text evidence="1">The sequence shown here is derived from an EMBL/GenBank/DDBJ whole genome shotgun (WGS) entry which is preliminary data.</text>
</comment>
<dbReference type="EMBL" id="JBHSLL010000011">
    <property type="protein sequence ID" value="MFC5384855.1"/>
    <property type="molecule type" value="Genomic_DNA"/>
</dbReference>
<dbReference type="RefSeq" id="WP_378227720.1">
    <property type="nucleotide sequence ID" value="NZ_JBHSLL010000011.1"/>
</dbReference>
<proteinExistence type="predicted"/>
<dbReference type="Proteomes" id="UP001596016">
    <property type="component" value="Unassembled WGS sequence"/>
</dbReference>
<protein>
    <submittedName>
        <fullName evidence="1">Uncharacterized protein</fullName>
    </submittedName>
</protein>
<reference evidence="2" key="1">
    <citation type="journal article" date="2019" name="Int. J. Syst. Evol. Microbiol.">
        <title>The Global Catalogue of Microorganisms (GCM) 10K type strain sequencing project: providing services to taxonomists for standard genome sequencing and annotation.</title>
        <authorList>
            <consortium name="The Broad Institute Genomics Platform"/>
            <consortium name="The Broad Institute Genome Sequencing Center for Infectious Disease"/>
            <person name="Wu L."/>
            <person name="Ma J."/>
        </authorList>
    </citation>
    <scope>NUCLEOTIDE SEQUENCE [LARGE SCALE GENOMIC DNA]</scope>
    <source>
        <strain evidence="2">CGMCC 4.1415</strain>
    </source>
</reference>
<accession>A0ABW0GUF1</accession>
<organism evidence="1 2">
    <name type="scientific">Aquamicrobium segne</name>
    <dbReference type="NCBI Taxonomy" id="469547"/>
    <lineage>
        <taxon>Bacteria</taxon>
        <taxon>Pseudomonadati</taxon>
        <taxon>Pseudomonadota</taxon>
        <taxon>Alphaproteobacteria</taxon>
        <taxon>Hyphomicrobiales</taxon>
        <taxon>Phyllobacteriaceae</taxon>
        <taxon>Aquamicrobium</taxon>
    </lineage>
</organism>
<keyword evidence="2" id="KW-1185">Reference proteome</keyword>
<evidence type="ECO:0000313" key="2">
    <source>
        <dbReference type="Proteomes" id="UP001596016"/>
    </source>
</evidence>